<dbReference type="Pfam" id="PF00563">
    <property type="entry name" value="EAL"/>
    <property type="match status" value="1"/>
</dbReference>
<accession>A0ABY7YKW7</accession>
<name>A0ABY7YKW7_9HYPH</name>
<evidence type="ECO:0000313" key="2">
    <source>
        <dbReference type="EMBL" id="WDR01719.1"/>
    </source>
</evidence>
<organism evidence="2 3">
    <name type="scientific">Devosia algicola</name>
    <dbReference type="NCBI Taxonomy" id="3026418"/>
    <lineage>
        <taxon>Bacteria</taxon>
        <taxon>Pseudomonadati</taxon>
        <taxon>Pseudomonadota</taxon>
        <taxon>Alphaproteobacteria</taxon>
        <taxon>Hyphomicrobiales</taxon>
        <taxon>Devosiaceae</taxon>
        <taxon>Devosia</taxon>
    </lineage>
</organism>
<protein>
    <submittedName>
        <fullName evidence="2">EAL domain-containing protein</fullName>
    </submittedName>
</protein>
<dbReference type="InterPro" id="IPR035919">
    <property type="entry name" value="EAL_sf"/>
</dbReference>
<dbReference type="PROSITE" id="PS50883">
    <property type="entry name" value="EAL"/>
    <property type="match status" value="1"/>
</dbReference>
<dbReference type="InterPro" id="IPR050706">
    <property type="entry name" value="Cyclic-di-GMP_PDE-like"/>
</dbReference>
<reference evidence="2 3" key="1">
    <citation type="submission" date="2023-02" db="EMBL/GenBank/DDBJ databases">
        <title>Devosia algicola sp. nov., isolated from the phycosphere of marine algae.</title>
        <authorList>
            <person name="Kim J.M."/>
            <person name="Lee J.K."/>
            <person name="Choi B.J."/>
            <person name="Bayburt H."/>
            <person name="Jeon C.O."/>
        </authorList>
    </citation>
    <scope>NUCLEOTIDE SEQUENCE [LARGE SCALE GENOMIC DNA]</scope>
    <source>
        <strain evidence="2 3">G20-9</strain>
    </source>
</reference>
<dbReference type="Gene3D" id="3.20.20.450">
    <property type="entry name" value="EAL domain"/>
    <property type="match status" value="1"/>
</dbReference>
<dbReference type="PANTHER" id="PTHR33121">
    <property type="entry name" value="CYCLIC DI-GMP PHOSPHODIESTERASE PDEF"/>
    <property type="match status" value="1"/>
</dbReference>
<dbReference type="PANTHER" id="PTHR33121:SF71">
    <property type="entry name" value="OXYGEN SENSOR PROTEIN DOSP"/>
    <property type="match status" value="1"/>
</dbReference>
<dbReference type="EMBL" id="CP118246">
    <property type="protein sequence ID" value="WDR01719.1"/>
    <property type="molecule type" value="Genomic_DNA"/>
</dbReference>
<sequence>MRGLTTRKDSLAIIQAIVGLGKSLGMTTTAEGIETQEQLDMVRDQGCDEIQGYLFSPPIQAQKAGAIAGCRTRTR</sequence>
<dbReference type="SUPFAM" id="SSF141868">
    <property type="entry name" value="EAL domain-like"/>
    <property type="match status" value="1"/>
</dbReference>
<evidence type="ECO:0000313" key="3">
    <source>
        <dbReference type="Proteomes" id="UP001220530"/>
    </source>
</evidence>
<proteinExistence type="predicted"/>
<gene>
    <name evidence="2" type="ORF">PSQ19_13325</name>
</gene>
<dbReference type="CDD" id="cd01948">
    <property type="entry name" value="EAL"/>
    <property type="match status" value="1"/>
</dbReference>
<keyword evidence="3" id="KW-1185">Reference proteome</keyword>
<dbReference type="Proteomes" id="UP001220530">
    <property type="component" value="Chromosome"/>
</dbReference>
<feature type="domain" description="EAL" evidence="1">
    <location>
        <begin position="1"/>
        <end position="72"/>
    </location>
</feature>
<dbReference type="RefSeq" id="WP_282218129.1">
    <property type="nucleotide sequence ID" value="NZ_CP118246.1"/>
</dbReference>
<dbReference type="InterPro" id="IPR001633">
    <property type="entry name" value="EAL_dom"/>
</dbReference>
<evidence type="ECO:0000259" key="1">
    <source>
        <dbReference type="PROSITE" id="PS50883"/>
    </source>
</evidence>